<evidence type="ECO:0000256" key="6">
    <source>
        <dbReference type="ARBA" id="ARBA00022475"/>
    </source>
</evidence>
<dbReference type="InterPro" id="IPR047929">
    <property type="entry name" value="FtsX_actino"/>
</dbReference>
<comment type="subcellular location">
    <subcellularLocation>
        <location evidence="2">Cell membrane</location>
        <topology evidence="2">Multi-pass membrane protein</topology>
    </subcellularLocation>
</comment>
<dbReference type="Pfam" id="PF18075">
    <property type="entry name" value="FtsX_ECD"/>
    <property type="match status" value="1"/>
</dbReference>
<keyword evidence="11 12" id="KW-0131">Cell cycle</keyword>
<keyword evidence="17" id="KW-1185">Reference proteome</keyword>
<keyword evidence="10 12" id="KW-0472">Membrane</keyword>
<dbReference type="AlphaFoldDB" id="A0A2U1T4B1"/>
<evidence type="ECO:0000256" key="7">
    <source>
        <dbReference type="ARBA" id="ARBA00022618"/>
    </source>
</evidence>
<evidence type="ECO:0000256" key="2">
    <source>
        <dbReference type="ARBA" id="ARBA00004651"/>
    </source>
</evidence>
<keyword evidence="6 12" id="KW-1003">Cell membrane</keyword>
<evidence type="ECO:0000256" key="5">
    <source>
        <dbReference type="ARBA" id="ARBA00021907"/>
    </source>
</evidence>
<dbReference type="KEGG" id="cyz:C3B44_08525"/>
<dbReference type="InterPro" id="IPR040690">
    <property type="entry name" value="FtsX_ECD"/>
</dbReference>
<evidence type="ECO:0000256" key="9">
    <source>
        <dbReference type="ARBA" id="ARBA00022989"/>
    </source>
</evidence>
<dbReference type="GO" id="GO:0005886">
    <property type="term" value="C:plasma membrane"/>
    <property type="evidence" value="ECO:0007669"/>
    <property type="project" value="UniProtKB-SubCell"/>
</dbReference>
<evidence type="ECO:0000256" key="12">
    <source>
        <dbReference type="PIRNR" id="PIRNR003097"/>
    </source>
</evidence>
<evidence type="ECO:0000259" key="15">
    <source>
        <dbReference type="Pfam" id="PF18075"/>
    </source>
</evidence>
<dbReference type="GO" id="GO:0051301">
    <property type="term" value="P:cell division"/>
    <property type="evidence" value="ECO:0007669"/>
    <property type="project" value="UniProtKB-KW"/>
</dbReference>
<evidence type="ECO:0000256" key="8">
    <source>
        <dbReference type="ARBA" id="ARBA00022692"/>
    </source>
</evidence>
<dbReference type="NCBIfam" id="NF038346">
    <property type="entry name" value="FtsX_actino"/>
    <property type="match status" value="1"/>
</dbReference>
<feature type="transmembrane region" description="Helical" evidence="13">
    <location>
        <begin position="20"/>
        <end position="40"/>
    </location>
</feature>
<comment type="similarity">
    <text evidence="3 12">Belongs to the ABC-4 integral membrane protein family. FtsX subfamily.</text>
</comment>
<reference evidence="17" key="1">
    <citation type="submission" date="2018-04" db="EMBL/GenBank/DDBJ databases">
        <authorList>
            <person name="Liu S."/>
            <person name="Wang Z."/>
            <person name="Li J."/>
        </authorList>
    </citation>
    <scope>NUCLEOTIDE SEQUENCE [LARGE SCALE GENOMIC DNA]</scope>
    <source>
        <strain evidence="17">2189</strain>
    </source>
</reference>
<dbReference type="RefSeq" id="WP_108432002.1">
    <property type="nucleotide sequence ID" value="NZ_CP026947.1"/>
</dbReference>
<gene>
    <name evidence="16" type="ORF">DF222_10750</name>
</gene>
<evidence type="ECO:0000313" key="17">
    <source>
        <dbReference type="Proteomes" id="UP000244989"/>
    </source>
</evidence>
<evidence type="ECO:0000313" key="16">
    <source>
        <dbReference type="EMBL" id="PWC00823.1"/>
    </source>
</evidence>
<evidence type="ECO:0000256" key="13">
    <source>
        <dbReference type="SAM" id="Phobius"/>
    </source>
</evidence>
<dbReference type="PANTHER" id="PTHR47755">
    <property type="entry name" value="CELL DIVISION PROTEIN FTSX"/>
    <property type="match status" value="1"/>
</dbReference>
<sequence length="298" mass="32031">MPFILREGFRGLRRNLTMTIALIITTALSLALLGTGLLVGKMTSDTKDIYLEQVQVLVQFDENISATDGECSSPECSELRTELEGTDGVESVEFRSREESYQRFVELFAESDPVLVEETTPEALPAALHVRLSDPTDISPLDGVGERPGVERVVDQTEDVRGATQHLDSIRNATLILALVQLVAAAFLIANMVTLSAHHRREETAIMRVVGASRMMTNGPFVLEAVVATAIGAVAGTVGMLIGNSVVVAPALRGLYDARLLARITAGDILLYMPFVGLGGLVLAGVVAAVTLRLYVRK</sequence>
<feature type="domain" description="FtsX extracellular" evidence="15">
    <location>
        <begin position="54"/>
        <end position="153"/>
    </location>
</feature>
<protein>
    <recommendedName>
        <fullName evidence="5 12">Cell division protein FtsX</fullName>
    </recommendedName>
</protein>
<dbReference type="PIRSF" id="PIRSF003097">
    <property type="entry name" value="FtsX"/>
    <property type="match status" value="1"/>
</dbReference>
<keyword evidence="7 12" id="KW-0132">Cell division</keyword>
<comment type="caution">
    <text evidence="16">The sequence shown here is derived from an EMBL/GenBank/DDBJ whole genome shotgun (WGS) entry which is preliminary data.</text>
</comment>
<organism evidence="16 17">
    <name type="scientific">Corynebacterium yudongzhengii</name>
    <dbReference type="NCBI Taxonomy" id="2080740"/>
    <lineage>
        <taxon>Bacteria</taxon>
        <taxon>Bacillati</taxon>
        <taxon>Actinomycetota</taxon>
        <taxon>Actinomycetes</taxon>
        <taxon>Mycobacteriales</taxon>
        <taxon>Corynebacteriaceae</taxon>
        <taxon>Corynebacterium</taxon>
    </lineage>
</organism>
<feature type="transmembrane region" description="Helical" evidence="13">
    <location>
        <begin position="175"/>
        <end position="198"/>
    </location>
</feature>
<proteinExistence type="inferred from homology"/>
<feature type="domain" description="ABC3 transporter permease C-terminal" evidence="14">
    <location>
        <begin position="176"/>
        <end position="291"/>
    </location>
</feature>
<evidence type="ECO:0000256" key="11">
    <source>
        <dbReference type="ARBA" id="ARBA00023306"/>
    </source>
</evidence>
<evidence type="ECO:0000256" key="1">
    <source>
        <dbReference type="ARBA" id="ARBA00003552"/>
    </source>
</evidence>
<comment type="subunit">
    <text evidence="4">Forms a membrane-associated complex with FtsE.</text>
</comment>
<dbReference type="Pfam" id="PF02687">
    <property type="entry name" value="FtsX"/>
    <property type="match status" value="1"/>
</dbReference>
<name>A0A2U1T4B1_9CORY</name>
<dbReference type="Proteomes" id="UP000244989">
    <property type="component" value="Unassembled WGS sequence"/>
</dbReference>
<evidence type="ECO:0000259" key="14">
    <source>
        <dbReference type="Pfam" id="PF02687"/>
    </source>
</evidence>
<dbReference type="InterPro" id="IPR004513">
    <property type="entry name" value="FtsX"/>
</dbReference>
<dbReference type="OrthoDB" id="9812531at2"/>
<evidence type="ECO:0000256" key="10">
    <source>
        <dbReference type="ARBA" id="ARBA00023136"/>
    </source>
</evidence>
<keyword evidence="9 13" id="KW-1133">Transmembrane helix</keyword>
<comment type="function">
    <text evidence="1">Part of the ABC transporter FtsEX involved in cellular division.</text>
</comment>
<dbReference type="EMBL" id="QEEZ01000030">
    <property type="protein sequence ID" value="PWC00823.1"/>
    <property type="molecule type" value="Genomic_DNA"/>
</dbReference>
<evidence type="ECO:0000256" key="4">
    <source>
        <dbReference type="ARBA" id="ARBA00011160"/>
    </source>
</evidence>
<feature type="transmembrane region" description="Helical" evidence="13">
    <location>
        <begin position="269"/>
        <end position="296"/>
    </location>
</feature>
<evidence type="ECO:0000256" key="3">
    <source>
        <dbReference type="ARBA" id="ARBA00007379"/>
    </source>
</evidence>
<keyword evidence="8 13" id="KW-0812">Transmembrane</keyword>
<dbReference type="InterPro" id="IPR003838">
    <property type="entry name" value="ABC3_permease_C"/>
</dbReference>
<feature type="transmembrane region" description="Helical" evidence="13">
    <location>
        <begin position="221"/>
        <end position="249"/>
    </location>
</feature>
<accession>A0A2U1T4B1</accession>
<dbReference type="PANTHER" id="PTHR47755:SF1">
    <property type="entry name" value="CELL DIVISION PROTEIN FTSX"/>
    <property type="match status" value="1"/>
</dbReference>
<dbReference type="Gene3D" id="3.30.70.3040">
    <property type="match status" value="1"/>
</dbReference>